<comment type="caution">
    <text evidence="2">The sequence shown here is derived from an EMBL/GenBank/DDBJ whole genome shotgun (WGS) entry which is preliminary data.</text>
</comment>
<proteinExistence type="predicted"/>
<feature type="region of interest" description="Disordered" evidence="1">
    <location>
        <begin position="106"/>
        <end position="158"/>
    </location>
</feature>
<dbReference type="EMBL" id="RBKV01000001">
    <property type="protein sequence ID" value="RKR96978.1"/>
    <property type="molecule type" value="Genomic_DNA"/>
</dbReference>
<dbReference type="AlphaFoldDB" id="A0A495K8M7"/>
<sequence length="900" mass="94679">MYYLGPETDTLTLHLRRMVFAIVPRRRPYGSGFFALQKICIRPLGCDAGVAAAIPACVKGATELFPRRSSTARFRAGTVLLVSAVTVATLLNAGVAGAEPTFPFDLPGAGSSDGAPADTGSSGSTGPDDPTPEPNTPGTGGLQLLSPNAGEPVLGVPIETLSDNPAASIIVNGEGMPAASDRQNLLLAVLDARTHARLNSGTAPNNADGVRVLTSITESYRNRNDTIVVVSGHRGINNAGREPAVADLLRALGASSISRGDLNRMETGAPFSILGKTGAPDGTAFTRVGADVGDRAGANITGLLRWSALGQRYDFTPPAPIPFTTRQEADGGSTVTMTVGAATYTSTPSGPDGFVIRGFDSQTLKSSYDATVVTTSEAGNRELSTKLVAAAAEVDAGGRPLLVIVQSFGRPKPTGAWQDGAEAIVRLGGSRLSFLGLGGTSDYTLVGGAAVGSSAVEMGTILGKPGPATGLISRGHDSSFLPLQSGPLGGVDLKQNAIMYQPAYQGGSDRSPNFPSINAAAETYIGWKANVPGCTSPTASTCNIREKYRTNYNAAWTSIKQELATSVTMPTDPAGFTAAEFNAALTQLRKEVTSFVAVKTYYDNLQSSMGLVRGDAKLNVTKIGNDIIREVSPPPASTALADGLKLINVIMNVVTLVAPELKAVWGPISTLLGLGAYVSGEGEANANANSLANKTRVRADQLGLQVEDSLSAATYAFSTVALIMASDYGKLQAANTEIIEERWVAPTQPGQLLSDLTRGLRTWFATTLLATTYPWLIRGTPPPVGPGDVNGLSCGNYTDWGVTMEQHRPWSSMPRIAQMQATWSFDGNGPMRWNMFFTRERPTTDRSNWTPDFIGPDTANTMFGTGRDQLGINLYDFMSPRYFGPTMHQANDAAEKCNLY</sequence>
<name>A0A495K8M7_WILMA</name>
<dbReference type="Proteomes" id="UP000274762">
    <property type="component" value="Unassembled WGS sequence"/>
</dbReference>
<organism evidence="2 3">
    <name type="scientific">Williamsia marianensis</name>
    <dbReference type="NCBI Taxonomy" id="85044"/>
    <lineage>
        <taxon>Bacteria</taxon>
        <taxon>Bacillati</taxon>
        <taxon>Actinomycetota</taxon>
        <taxon>Actinomycetes</taxon>
        <taxon>Mycobacteriales</taxon>
        <taxon>Nocardiaceae</taxon>
        <taxon>Williamsia</taxon>
    </lineage>
</organism>
<accession>A0A495K8M7</accession>
<gene>
    <name evidence="2" type="ORF">DFJ75_3841</name>
</gene>
<protein>
    <submittedName>
        <fullName evidence="2">Uncharacterized protein</fullName>
    </submittedName>
</protein>
<reference evidence="2 3" key="1">
    <citation type="submission" date="2018-10" db="EMBL/GenBank/DDBJ databases">
        <title>Sequencing the genomes of 1000 actinobacteria strains.</title>
        <authorList>
            <person name="Klenk H.-P."/>
        </authorList>
    </citation>
    <scope>NUCLEOTIDE SEQUENCE [LARGE SCALE GENOMIC DNA]</scope>
    <source>
        <strain evidence="2 3">DSM 44343</strain>
    </source>
</reference>
<evidence type="ECO:0000313" key="3">
    <source>
        <dbReference type="Proteomes" id="UP000274762"/>
    </source>
</evidence>
<evidence type="ECO:0000313" key="2">
    <source>
        <dbReference type="EMBL" id="RKR96978.1"/>
    </source>
</evidence>
<evidence type="ECO:0000256" key="1">
    <source>
        <dbReference type="SAM" id="MobiDB-lite"/>
    </source>
</evidence>